<evidence type="ECO:0000313" key="9">
    <source>
        <dbReference type="EMBL" id="QQB46710.1"/>
    </source>
</evidence>
<feature type="transmembrane region" description="Helical" evidence="7">
    <location>
        <begin position="605"/>
        <end position="624"/>
    </location>
</feature>
<comment type="subcellular location">
    <subcellularLocation>
        <location evidence="1">Cell membrane</location>
        <topology evidence="1">Multi-pass membrane protein</topology>
    </subcellularLocation>
</comment>
<evidence type="ECO:0000256" key="3">
    <source>
        <dbReference type="ARBA" id="ARBA00022692"/>
    </source>
</evidence>
<organism evidence="9 10">
    <name type="scientific">Corynebacterium glucuronolyticum</name>
    <dbReference type="NCBI Taxonomy" id="39791"/>
    <lineage>
        <taxon>Bacteria</taxon>
        <taxon>Bacillati</taxon>
        <taxon>Actinomycetota</taxon>
        <taxon>Actinomycetes</taxon>
        <taxon>Mycobacteriales</taxon>
        <taxon>Corynebacteriaceae</taxon>
        <taxon>Corynebacterium</taxon>
    </lineage>
</organism>
<feature type="transmembrane region" description="Helical" evidence="7">
    <location>
        <begin position="371"/>
        <end position="396"/>
    </location>
</feature>
<evidence type="ECO:0000256" key="2">
    <source>
        <dbReference type="ARBA" id="ARBA00022475"/>
    </source>
</evidence>
<dbReference type="PANTHER" id="PTHR30572:SF4">
    <property type="entry name" value="ABC TRANSPORTER PERMEASE YTRF"/>
    <property type="match status" value="1"/>
</dbReference>
<evidence type="ECO:0000313" key="10">
    <source>
        <dbReference type="Proteomes" id="UP000596145"/>
    </source>
</evidence>
<reference evidence="9 10" key="1">
    <citation type="submission" date="2020-12" db="EMBL/GenBank/DDBJ databases">
        <title>FDA dAtabase for Regulatory Grade micrObial Sequences (FDA-ARGOS): Supporting development and validation of Infectious Disease Dx tests.</title>
        <authorList>
            <person name="Sproer C."/>
            <person name="Gronow S."/>
            <person name="Severitt S."/>
            <person name="Schroder I."/>
            <person name="Tallon L."/>
            <person name="Sadzewicz L."/>
            <person name="Zhao X."/>
            <person name="Boylan J."/>
            <person name="Ott S."/>
            <person name="Bowen H."/>
            <person name="Vavikolanu K."/>
            <person name="Mehta A."/>
            <person name="Aluvathingal J."/>
            <person name="Nadendla S."/>
            <person name="Lowell S."/>
            <person name="Myers T."/>
            <person name="Yan Y."/>
            <person name="Sichtig H."/>
        </authorList>
    </citation>
    <scope>NUCLEOTIDE SEQUENCE [LARGE SCALE GENOMIC DNA]</scope>
    <source>
        <strain evidence="9 10">FDAARGOS_1053</strain>
    </source>
</reference>
<accession>A0A7T4JVC6</accession>
<feature type="transmembrane region" description="Helical" evidence="7">
    <location>
        <begin position="247"/>
        <end position="273"/>
    </location>
</feature>
<feature type="transmembrane region" description="Helical" evidence="7">
    <location>
        <begin position="342"/>
        <end position="365"/>
    </location>
</feature>
<dbReference type="AlphaFoldDB" id="A0A7T4JVC6"/>
<evidence type="ECO:0000256" key="5">
    <source>
        <dbReference type="ARBA" id="ARBA00023136"/>
    </source>
</evidence>
<evidence type="ECO:0000256" key="6">
    <source>
        <dbReference type="ARBA" id="ARBA00038076"/>
    </source>
</evidence>
<feature type="transmembrane region" description="Helical" evidence="7">
    <location>
        <begin position="661"/>
        <end position="679"/>
    </location>
</feature>
<name>A0A7T4JVC6_9CORY</name>
<protein>
    <submittedName>
        <fullName evidence="9">ABC transporter permease</fullName>
    </submittedName>
</protein>
<proteinExistence type="inferred from homology"/>
<keyword evidence="5 7" id="KW-0472">Membrane</keyword>
<dbReference type="GeneID" id="92758948"/>
<evidence type="ECO:0000259" key="8">
    <source>
        <dbReference type="Pfam" id="PF02687"/>
    </source>
</evidence>
<feature type="transmembrane region" description="Helical" evidence="7">
    <location>
        <begin position="416"/>
        <end position="436"/>
    </location>
</feature>
<feature type="transmembrane region" description="Helical" evidence="7">
    <location>
        <begin position="306"/>
        <end position="330"/>
    </location>
</feature>
<sequence length="680" mass="69254">MIRLALAQLWHRPLRYLALLLAVVAAVALTVASAAIGLSITDSVNRTFAAPYAGVASVVEDATEPAPGAVLDRVTTAHLLEEGNLYTTVTITGITDGPLQWRDVIGGRLPEAPNEVATTGATPPIGSEVTLLIGRETVTATVVGAVTPSATEQLLGAGGLVATNDAIATWAPHSTGELRSSVPLNEGVSAAEHIKKVTAEYFSSRNKYFLLLGAFSVVVAIVAALTIYSAMSVIAGARIRESGLVRAIGASSVGIVGSFTVEALVLGIIGVALGLPLGRVLAHYAAGLAADLGIRVPLTDVSVPPAWLAAIGLAAVAVTVASCLPAALSATRRSALDSISGAAGRTLPVLCALVAIACAAAAWFIQPTGVIRAVAVGGFATLAAAGAAALVIPLILRIRVPLPRLGLALGYASRQWTRSAAVIGIVTVAVALVGAVTTGSAALRSHFTDVASSQGTIDVGITSLTGDIDPQLVEDLRAAPGVAAVDAPPKVAEGFAVDPHSPVLRTPIAPGHVSLPRGAKTTTDLPVVRTNNIFPLVDASIVDKPGRTTTALIRLEGGPIQPETALDPVRAVAATSPTPVTMAESFNRRSDIVRMVERLLSITRLMSLVALAIAAVGIAGTVLLSWRERAADRRLLTTLGLTSSLSTTALELVLLVAPATAIGWLVGTWAGPFIAAVATT</sequence>
<dbReference type="GO" id="GO:0022857">
    <property type="term" value="F:transmembrane transporter activity"/>
    <property type="evidence" value="ECO:0007669"/>
    <property type="project" value="TreeGrafter"/>
</dbReference>
<keyword evidence="3 7" id="KW-0812">Transmembrane</keyword>
<evidence type="ECO:0000256" key="1">
    <source>
        <dbReference type="ARBA" id="ARBA00004651"/>
    </source>
</evidence>
<keyword evidence="2" id="KW-1003">Cell membrane</keyword>
<keyword evidence="4 7" id="KW-1133">Transmembrane helix</keyword>
<dbReference type="RefSeq" id="WP_084035977.1">
    <property type="nucleotide sequence ID" value="NZ_CP066007.1"/>
</dbReference>
<dbReference type="Proteomes" id="UP000596145">
    <property type="component" value="Chromosome"/>
</dbReference>
<evidence type="ECO:0000256" key="7">
    <source>
        <dbReference type="SAM" id="Phobius"/>
    </source>
</evidence>
<dbReference type="OrthoDB" id="9780560at2"/>
<comment type="similarity">
    <text evidence="6">Belongs to the ABC-4 integral membrane protein family.</text>
</comment>
<dbReference type="PANTHER" id="PTHR30572">
    <property type="entry name" value="MEMBRANE COMPONENT OF TRANSPORTER-RELATED"/>
    <property type="match status" value="1"/>
</dbReference>
<dbReference type="InterPro" id="IPR003838">
    <property type="entry name" value="ABC3_permease_C"/>
</dbReference>
<feature type="domain" description="ABC3 transporter permease C-terminal" evidence="8">
    <location>
        <begin position="214"/>
        <end position="334"/>
    </location>
</feature>
<dbReference type="InterPro" id="IPR050250">
    <property type="entry name" value="Macrolide_Exporter_MacB"/>
</dbReference>
<dbReference type="Pfam" id="PF02687">
    <property type="entry name" value="FtsX"/>
    <property type="match status" value="1"/>
</dbReference>
<evidence type="ECO:0000256" key="4">
    <source>
        <dbReference type="ARBA" id="ARBA00022989"/>
    </source>
</evidence>
<gene>
    <name evidence="9" type="ORF">I6I10_01840</name>
</gene>
<dbReference type="GO" id="GO:0005886">
    <property type="term" value="C:plasma membrane"/>
    <property type="evidence" value="ECO:0007669"/>
    <property type="project" value="UniProtKB-SubCell"/>
</dbReference>
<dbReference type="EMBL" id="CP066007">
    <property type="protein sequence ID" value="QQB46710.1"/>
    <property type="molecule type" value="Genomic_DNA"/>
</dbReference>
<feature type="transmembrane region" description="Helical" evidence="7">
    <location>
        <begin position="208"/>
        <end position="235"/>
    </location>
</feature>